<evidence type="ECO:0000256" key="1">
    <source>
        <dbReference type="SAM" id="Phobius"/>
    </source>
</evidence>
<evidence type="ECO:0008006" key="4">
    <source>
        <dbReference type="Google" id="ProtNLM"/>
    </source>
</evidence>
<keyword evidence="1" id="KW-0812">Transmembrane</keyword>
<dbReference type="InterPro" id="IPR016566">
    <property type="entry name" value="UCP010219"/>
</dbReference>
<organism evidence="2 3">
    <name type="scientific">Nocardia goodfellowii</name>
    <dbReference type="NCBI Taxonomy" id="882446"/>
    <lineage>
        <taxon>Bacteria</taxon>
        <taxon>Bacillati</taxon>
        <taxon>Actinomycetota</taxon>
        <taxon>Actinomycetes</taxon>
        <taxon>Mycobacteriales</taxon>
        <taxon>Nocardiaceae</taxon>
        <taxon>Nocardia</taxon>
    </lineage>
</organism>
<evidence type="ECO:0000313" key="3">
    <source>
        <dbReference type="Proteomes" id="UP001519325"/>
    </source>
</evidence>
<dbReference type="RefSeq" id="WP_209893564.1">
    <property type="nucleotide sequence ID" value="NZ_JAGGMR010000001.1"/>
</dbReference>
<proteinExistence type="predicted"/>
<feature type="transmembrane region" description="Helical" evidence="1">
    <location>
        <begin position="137"/>
        <end position="158"/>
    </location>
</feature>
<dbReference type="Proteomes" id="UP001519325">
    <property type="component" value="Unassembled WGS sequence"/>
</dbReference>
<feature type="transmembrane region" description="Helical" evidence="1">
    <location>
        <begin position="64"/>
        <end position="81"/>
    </location>
</feature>
<name>A0ABS4QIX2_9NOCA</name>
<protein>
    <recommendedName>
        <fullName evidence="4">DUF3159 domain-containing protein</fullName>
    </recommendedName>
</protein>
<keyword evidence="1" id="KW-0472">Membrane</keyword>
<sequence>MSERSAVRSPNTWWAEAVLAAVPPGAFAVAASMTGVTGAVLVTAAVTAGIGVAAWRWLHSVRPVIGACIGVGISALFALHSGQARDFFLPDLWYPPVLAGVLVISTLVGYPLVGLLWSVARRRPPTWRADPVSRRMFGAVTLAVAAAFLVRFAIQFAIYRQGDIGWLAVGRIATGLPLTAAMLGLILVTIRRVDRRERAPATPDS</sequence>
<feature type="transmembrane region" description="Helical" evidence="1">
    <location>
        <begin position="93"/>
        <end position="117"/>
    </location>
</feature>
<keyword evidence="1" id="KW-1133">Transmembrane helix</keyword>
<gene>
    <name evidence="2" type="ORF">BJ987_004541</name>
</gene>
<feature type="transmembrane region" description="Helical" evidence="1">
    <location>
        <begin position="39"/>
        <end position="57"/>
    </location>
</feature>
<keyword evidence="3" id="KW-1185">Reference proteome</keyword>
<feature type="transmembrane region" description="Helical" evidence="1">
    <location>
        <begin position="164"/>
        <end position="188"/>
    </location>
</feature>
<reference evidence="2 3" key="1">
    <citation type="submission" date="2021-03" db="EMBL/GenBank/DDBJ databases">
        <title>Sequencing the genomes of 1000 actinobacteria strains.</title>
        <authorList>
            <person name="Klenk H.-P."/>
        </authorList>
    </citation>
    <scope>NUCLEOTIDE SEQUENCE [LARGE SCALE GENOMIC DNA]</scope>
    <source>
        <strain evidence="2 3">DSM 45516</strain>
    </source>
</reference>
<dbReference type="EMBL" id="JAGGMR010000001">
    <property type="protein sequence ID" value="MBP2191640.1"/>
    <property type="molecule type" value="Genomic_DNA"/>
</dbReference>
<comment type="caution">
    <text evidence="2">The sequence shown here is derived from an EMBL/GenBank/DDBJ whole genome shotgun (WGS) entry which is preliminary data.</text>
</comment>
<evidence type="ECO:0000313" key="2">
    <source>
        <dbReference type="EMBL" id="MBP2191640.1"/>
    </source>
</evidence>
<accession>A0ABS4QIX2</accession>
<feature type="transmembrane region" description="Helical" evidence="1">
    <location>
        <begin position="12"/>
        <end position="33"/>
    </location>
</feature>
<dbReference type="Pfam" id="PF11361">
    <property type="entry name" value="DUF3159"/>
    <property type="match status" value="1"/>
</dbReference>